<name>A0ABX2Y0K9_9GAMM</name>
<dbReference type="PANTHER" id="PTHR30616">
    <property type="entry name" value="UNCHARACTERIZED PROTEIN YFIH"/>
    <property type="match status" value="1"/>
</dbReference>
<evidence type="ECO:0000256" key="9">
    <source>
        <dbReference type="ARBA" id="ARBA00049893"/>
    </source>
</evidence>
<sequence>MIFNSFYKHWTLILNKIYANWPAPGNVNAFTTLRDRGFSKPPFHQNNLALHVGDNSDDVILNRQQLINDCNLTLEPAWLEQTHSNFCIHVEEESNRKADAAITRLPSQPLSILTADCLPILLCNLEGDEVAAVHAGWRGLVNGVIENTIHKMQSSPSRLMAWIGPAICQSCFEVGDEVLQIFQHHYPDSLQYFRPQGSKWHANLPKLAEQVLNNSGVLAVYQSELCTFEQKNDFYSYRRESQTGRMATLIWFNKTNRNK</sequence>
<evidence type="ECO:0000256" key="6">
    <source>
        <dbReference type="ARBA" id="ARBA00022833"/>
    </source>
</evidence>
<keyword evidence="6" id="KW-0862">Zinc</keyword>
<comment type="similarity">
    <text evidence="2 10">Belongs to the purine nucleoside phosphorylase YfiH/LACC1 family.</text>
</comment>
<dbReference type="EMBL" id="LYOZ01000006">
    <property type="protein sequence ID" value="OCH98761.1"/>
    <property type="molecule type" value="Genomic_DNA"/>
</dbReference>
<evidence type="ECO:0000256" key="5">
    <source>
        <dbReference type="ARBA" id="ARBA00022801"/>
    </source>
</evidence>
<dbReference type="CDD" id="cd16833">
    <property type="entry name" value="YfiH"/>
    <property type="match status" value="1"/>
</dbReference>
<dbReference type="Proteomes" id="UP000093336">
    <property type="component" value="Unassembled WGS sequence"/>
</dbReference>
<reference evidence="11 12" key="1">
    <citation type="submission" date="2016-05" db="EMBL/GenBank/DDBJ databases">
        <authorList>
            <person name="Prochazka B."/>
            <person name="Indra A."/>
            <person name="Hasenberger P."/>
            <person name="Blaschitz M."/>
            <person name="Wagner L."/>
            <person name="Wewalka G."/>
            <person name="Sorschag S."/>
            <person name="Schmid D."/>
            <person name="Ruppitsch W."/>
        </authorList>
    </citation>
    <scope>NUCLEOTIDE SEQUENCE [LARGE SCALE GENOMIC DNA]</scope>
    <source>
        <strain evidence="11 12">974010_12</strain>
    </source>
</reference>
<gene>
    <name evidence="11" type="ORF">A8135_10685</name>
</gene>
<dbReference type="SUPFAM" id="SSF64438">
    <property type="entry name" value="CNF1/YfiH-like putative cysteine hydrolases"/>
    <property type="match status" value="1"/>
</dbReference>
<evidence type="ECO:0000256" key="2">
    <source>
        <dbReference type="ARBA" id="ARBA00007353"/>
    </source>
</evidence>
<dbReference type="NCBIfam" id="TIGR00726">
    <property type="entry name" value="peptidoglycan editing factor PgeF"/>
    <property type="match status" value="1"/>
</dbReference>
<comment type="catalytic activity">
    <reaction evidence="1">
        <text>inosine + phosphate = alpha-D-ribose 1-phosphate + hypoxanthine</text>
        <dbReference type="Rhea" id="RHEA:27646"/>
        <dbReference type="ChEBI" id="CHEBI:17368"/>
        <dbReference type="ChEBI" id="CHEBI:17596"/>
        <dbReference type="ChEBI" id="CHEBI:43474"/>
        <dbReference type="ChEBI" id="CHEBI:57720"/>
        <dbReference type="EC" id="2.4.2.1"/>
    </reaction>
    <physiologicalReaction direction="left-to-right" evidence="1">
        <dbReference type="Rhea" id="RHEA:27647"/>
    </physiologicalReaction>
</comment>
<accession>A0ABX2Y0K9</accession>
<keyword evidence="3" id="KW-0808">Transferase</keyword>
<evidence type="ECO:0000256" key="3">
    <source>
        <dbReference type="ARBA" id="ARBA00022679"/>
    </source>
</evidence>
<evidence type="ECO:0000256" key="1">
    <source>
        <dbReference type="ARBA" id="ARBA00000553"/>
    </source>
</evidence>
<comment type="caution">
    <text evidence="11">The sequence shown here is derived from an EMBL/GenBank/DDBJ whole genome shotgun (WGS) entry which is preliminary data.</text>
</comment>
<evidence type="ECO:0000256" key="7">
    <source>
        <dbReference type="ARBA" id="ARBA00047989"/>
    </source>
</evidence>
<evidence type="ECO:0000313" key="11">
    <source>
        <dbReference type="EMBL" id="OCH98761.1"/>
    </source>
</evidence>
<comment type="catalytic activity">
    <reaction evidence="8">
        <text>adenosine + phosphate = alpha-D-ribose 1-phosphate + adenine</text>
        <dbReference type="Rhea" id="RHEA:27642"/>
        <dbReference type="ChEBI" id="CHEBI:16335"/>
        <dbReference type="ChEBI" id="CHEBI:16708"/>
        <dbReference type="ChEBI" id="CHEBI:43474"/>
        <dbReference type="ChEBI" id="CHEBI:57720"/>
        <dbReference type="EC" id="2.4.2.1"/>
    </reaction>
    <physiologicalReaction direction="left-to-right" evidence="8">
        <dbReference type="Rhea" id="RHEA:27643"/>
    </physiologicalReaction>
</comment>
<evidence type="ECO:0000256" key="10">
    <source>
        <dbReference type="RuleBase" id="RU361274"/>
    </source>
</evidence>
<evidence type="ECO:0000256" key="4">
    <source>
        <dbReference type="ARBA" id="ARBA00022723"/>
    </source>
</evidence>
<evidence type="ECO:0000256" key="8">
    <source>
        <dbReference type="ARBA" id="ARBA00048968"/>
    </source>
</evidence>
<keyword evidence="12" id="KW-1185">Reference proteome</keyword>
<protein>
    <recommendedName>
        <fullName evidence="10">Purine nucleoside phosphorylase</fullName>
    </recommendedName>
</protein>
<keyword evidence="4" id="KW-0479">Metal-binding</keyword>
<evidence type="ECO:0000313" key="12">
    <source>
        <dbReference type="Proteomes" id="UP000093336"/>
    </source>
</evidence>
<dbReference type="InterPro" id="IPR003730">
    <property type="entry name" value="Cu_polyphenol_OxRdtase"/>
</dbReference>
<keyword evidence="5" id="KW-0378">Hydrolase</keyword>
<dbReference type="InterPro" id="IPR011324">
    <property type="entry name" value="Cytotoxic_necrot_fac-like_cat"/>
</dbReference>
<dbReference type="Pfam" id="PF02578">
    <property type="entry name" value="Cu-oxidase_4"/>
    <property type="match status" value="1"/>
</dbReference>
<dbReference type="Gene3D" id="3.60.140.10">
    <property type="entry name" value="CNF1/YfiH-like putative cysteine hydrolases"/>
    <property type="match status" value="1"/>
</dbReference>
<proteinExistence type="inferred from homology"/>
<dbReference type="PANTHER" id="PTHR30616:SF2">
    <property type="entry name" value="PURINE NUCLEOSIDE PHOSPHORYLASE LACC1"/>
    <property type="match status" value="1"/>
</dbReference>
<comment type="catalytic activity">
    <reaction evidence="7">
        <text>adenosine + H2O + H(+) = inosine + NH4(+)</text>
        <dbReference type="Rhea" id="RHEA:24408"/>
        <dbReference type="ChEBI" id="CHEBI:15377"/>
        <dbReference type="ChEBI" id="CHEBI:15378"/>
        <dbReference type="ChEBI" id="CHEBI:16335"/>
        <dbReference type="ChEBI" id="CHEBI:17596"/>
        <dbReference type="ChEBI" id="CHEBI:28938"/>
        <dbReference type="EC" id="3.5.4.4"/>
    </reaction>
    <physiologicalReaction direction="left-to-right" evidence="7">
        <dbReference type="Rhea" id="RHEA:24409"/>
    </physiologicalReaction>
</comment>
<comment type="catalytic activity">
    <reaction evidence="9">
        <text>S-methyl-5'-thioadenosine + phosphate = 5-(methylsulfanyl)-alpha-D-ribose 1-phosphate + adenine</text>
        <dbReference type="Rhea" id="RHEA:11852"/>
        <dbReference type="ChEBI" id="CHEBI:16708"/>
        <dbReference type="ChEBI" id="CHEBI:17509"/>
        <dbReference type="ChEBI" id="CHEBI:43474"/>
        <dbReference type="ChEBI" id="CHEBI:58533"/>
        <dbReference type="EC" id="2.4.2.28"/>
    </reaction>
    <physiologicalReaction direction="left-to-right" evidence="9">
        <dbReference type="Rhea" id="RHEA:11853"/>
    </physiologicalReaction>
</comment>
<dbReference type="InterPro" id="IPR038371">
    <property type="entry name" value="Cu_polyphenol_OxRdtase_sf"/>
</dbReference>
<organism evidence="11 12">
    <name type="scientific">Legionella jamestowniensis</name>
    <dbReference type="NCBI Taxonomy" id="455"/>
    <lineage>
        <taxon>Bacteria</taxon>
        <taxon>Pseudomonadati</taxon>
        <taxon>Pseudomonadota</taxon>
        <taxon>Gammaproteobacteria</taxon>
        <taxon>Legionellales</taxon>
        <taxon>Legionellaceae</taxon>
        <taxon>Legionella</taxon>
    </lineage>
</organism>